<evidence type="ECO:0000313" key="2">
    <source>
        <dbReference type="EMBL" id="KAE9397983.1"/>
    </source>
</evidence>
<keyword evidence="3" id="KW-1185">Reference proteome</keyword>
<dbReference type="AlphaFoldDB" id="A0A6A4HJ29"/>
<keyword evidence="1" id="KW-0472">Membrane</keyword>
<evidence type="ECO:0000256" key="1">
    <source>
        <dbReference type="SAM" id="Phobius"/>
    </source>
</evidence>
<dbReference type="EMBL" id="ML769489">
    <property type="protein sequence ID" value="KAE9397983.1"/>
    <property type="molecule type" value="Genomic_DNA"/>
</dbReference>
<name>A0A6A4HJ29_9AGAR</name>
<feature type="transmembrane region" description="Helical" evidence="1">
    <location>
        <begin position="12"/>
        <end position="35"/>
    </location>
</feature>
<evidence type="ECO:0000313" key="3">
    <source>
        <dbReference type="Proteomes" id="UP000799118"/>
    </source>
</evidence>
<keyword evidence="1" id="KW-1133">Transmembrane helix</keyword>
<gene>
    <name evidence="2" type="ORF">BT96DRAFT_921087</name>
</gene>
<keyword evidence="1" id="KW-0812">Transmembrane</keyword>
<dbReference type="Proteomes" id="UP000799118">
    <property type="component" value="Unassembled WGS sequence"/>
</dbReference>
<proteinExistence type="predicted"/>
<organism evidence="2 3">
    <name type="scientific">Gymnopus androsaceus JB14</name>
    <dbReference type="NCBI Taxonomy" id="1447944"/>
    <lineage>
        <taxon>Eukaryota</taxon>
        <taxon>Fungi</taxon>
        <taxon>Dikarya</taxon>
        <taxon>Basidiomycota</taxon>
        <taxon>Agaricomycotina</taxon>
        <taxon>Agaricomycetes</taxon>
        <taxon>Agaricomycetidae</taxon>
        <taxon>Agaricales</taxon>
        <taxon>Marasmiineae</taxon>
        <taxon>Omphalotaceae</taxon>
        <taxon>Gymnopus</taxon>
    </lineage>
</organism>
<reference evidence="2" key="1">
    <citation type="journal article" date="2019" name="Environ. Microbiol.">
        <title>Fungal ecological strategies reflected in gene transcription - a case study of two litter decomposers.</title>
        <authorList>
            <person name="Barbi F."/>
            <person name="Kohler A."/>
            <person name="Barry K."/>
            <person name="Baskaran P."/>
            <person name="Daum C."/>
            <person name="Fauchery L."/>
            <person name="Ihrmark K."/>
            <person name="Kuo A."/>
            <person name="LaButti K."/>
            <person name="Lipzen A."/>
            <person name="Morin E."/>
            <person name="Grigoriev I.V."/>
            <person name="Henrissat B."/>
            <person name="Lindahl B."/>
            <person name="Martin F."/>
        </authorList>
    </citation>
    <scope>NUCLEOTIDE SEQUENCE</scope>
    <source>
        <strain evidence="2">JB14</strain>
    </source>
</reference>
<protein>
    <submittedName>
        <fullName evidence="2">Uncharacterized protein</fullName>
    </submittedName>
</protein>
<sequence>MHTSIGPQKSRISIEVSAAISGLNMSIAVCVWVTLGQHIANQSFSEIVIGVRPGARNRSRTNVSRMSRT</sequence>
<accession>A0A6A4HJ29</accession>